<dbReference type="Proteomes" id="UP000217564">
    <property type="component" value="Unassembled WGS sequence"/>
</dbReference>
<gene>
    <name evidence="5" type="ORF">CIK64_12500</name>
    <name evidence="4" type="ORF">CIK65_07875</name>
    <name evidence="3" type="ORF">CIK79_01085</name>
    <name evidence="1" type="ORF">CXR23_13105</name>
    <name evidence="2" type="ORF">CXR27_12750</name>
</gene>
<reference evidence="9 10" key="3">
    <citation type="submission" date="2019-01" db="EMBL/GenBank/DDBJ databases">
        <title>Comparative genomic analysis of Brevibacterium aurantiacum sheds light on its evolution and its adaptation to smear-ripened cheeses.</title>
        <authorList>
            <person name="Moineau S."/>
        </authorList>
    </citation>
    <scope>NUCLEOTIDE SEQUENCE [LARGE SCALE GENOMIC DNA]</scope>
    <source>
        <strain evidence="1 10">SMQ-1417</strain>
        <strain evidence="2 9">SMQ-1420</strain>
    </source>
</reference>
<evidence type="ECO:0000313" key="7">
    <source>
        <dbReference type="Proteomes" id="UP000218377"/>
    </source>
</evidence>
<sequence length="46" mass="4681">MSTLISKLPPAVSTDSSKIVSEVQAFEPTAARCSCTTLPCCCCSGG</sequence>
<name>A0A2A3Z3G5_BREAU</name>
<dbReference type="Proteomes" id="UP000218620">
    <property type="component" value="Unassembled WGS sequence"/>
</dbReference>
<dbReference type="Proteomes" id="UP000283000">
    <property type="component" value="Chromosome"/>
</dbReference>
<dbReference type="AlphaFoldDB" id="A0A2A3Z3G5"/>
<evidence type="ECO:0000313" key="9">
    <source>
        <dbReference type="Proteomes" id="UP000282731"/>
    </source>
</evidence>
<protein>
    <submittedName>
        <fullName evidence="5">Plantazolicin family RiPP</fullName>
    </submittedName>
</protein>
<dbReference type="EMBL" id="CP025330">
    <property type="protein sequence ID" value="AZT93965.1"/>
    <property type="molecule type" value="Genomic_DNA"/>
</dbReference>
<evidence type="ECO:0000313" key="4">
    <source>
        <dbReference type="EMBL" id="PCC43206.1"/>
    </source>
</evidence>
<organism evidence="5 6">
    <name type="scientific">Brevibacterium aurantiacum</name>
    <dbReference type="NCBI Taxonomy" id="273384"/>
    <lineage>
        <taxon>Bacteria</taxon>
        <taxon>Bacillati</taxon>
        <taxon>Actinomycetota</taxon>
        <taxon>Actinomycetes</taxon>
        <taxon>Micrococcales</taxon>
        <taxon>Brevibacteriaceae</taxon>
        <taxon>Brevibacterium</taxon>
    </lineage>
</organism>
<dbReference type="EMBL" id="NRGQ01000007">
    <property type="protein sequence ID" value="PCC43206.1"/>
    <property type="molecule type" value="Genomic_DNA"/>
</dbReference>
<dbReference type="Proteomes" id="UP000218377">
    <property type="component" value="Unassembled WGS sequence"/>
</dbReference>
<dbReference type="InterPro" id="IPR026474">
    <property type="entry name" value="Plantazolicin"/>
</dbReference>
<accession>A0A2A3Z3G5</accession>
<dbReference type="GeneID" id="99802581"/>
<dbReference type="NCBIfam" id="TIGR04218">
    <property type="entry name" value="TOMM_plantaz"/>
    <property type="match status" value="1"/>
</dbReference>
<dbReference type="RefSeq" id="WP_081448609.1">
    <property type="nucleotide sequence ID" value="NZ_AAGP01000027.1"/>
</dbReference>
<evidence type="ECO:0000313" key="5">
    <source>
        <dbReference type="EMBL" id="PCC46104.1"/>
    </source>
</evidence>
<reference evidence="6 7" key="1">
    <citation type="journal article" date="2017" name="Elife">
        <title>Extensive horizontal gene transfer in cheese-associated bacteria.</title>
        <authorList>
            <person name="Bonham K.S."/>
            <person name="Wolfe B.E."/>
            <person name="Dutton R.J."/>
        </authorList>
    </citation>
    <scope>NUCLEOTIDE SEQUENCE [LARGE SCALE GENOMIC DNA]</scope>
    <source>
        <strain evidence="5 6">947_7</strain>
        <strain evidence="4 8">962_8</strain>
        <strain evidence="3 7">JB5</strain>
    </source>
</reference>
<evidence type="ECO:0000313" key="6">
    <source>
        <dbReference type="Proteomes" id="UP000217564"/>
    </source>
</evidence>
<evidence type="ECO:0000313" key="1">
    <source>
        <dbReference type="EMBL" id="AZT93965.1"/>
    </source>
</evidence>
<evidence type="ECO:0000313" key="10">
    <source>
        <dbReference type="Proteomes" id="UP000283000"/>
    </source>
</evidence>
<dbReference type="EMBL" id="NRGX01000001">
    <property type="protein sequence ID" value="PCC17006.1"/>
    <property type="molecule type" value="Genomic_DNA"/>
</dbReference>
<evidence type="ECO:0000313" key="8">
    <source>
        <dbReference type="Proteomes" id="UP000218620"/>
    </source>
</evidence>
<evidence type="ECO:0000313" key="3">
    <source>
        <dbReference type="EMBL" id="PCC17006.1"/>
    </source>
</evidence>
<proteinExistence type="predicted"/>
<evidence type="ECO:0000313" key="2">
    <source>
        <dbReference type="EMBL" id="AZT97764.1"/>
    </source>
</evidence>
<dbReference type="EMBL" id="CP025334">
    <property type="protein sequence ID" value="AZT97764.1"/>
    <property type="molecule type" value="Genomic_DNA"/>
</dbReference>
<reference evidence="9 10" key="2">
    <citation type="submission" date="2017-12" db="EMBL/GenBank/DDBJ databases">
        <authorList>
            <person name="Levesque S."/>
        </authorList>
    </citation>
    <scope>NUCLEOTIDE SEQUENCE [LARGE SCALE GENOMIC DNA]</scope>
    <source>
        <strain evidence="1 10">SMQ-1417</strain>
        <strain evidence="2 9">SMQ-1420</strain>
    </source>
</reference>
<dbReference type="Proteomes" id="UP000282731">
    <property type="component" value="Chromosome"/>
</dbReference>
<dbReference type="EMBL" id="NRGP01000017">
    <property type="protein sequence ID" value="PCC46104.1"/>
    <property type="molecule type" value="Genomic_DNA"/>
</dbReference>